<dbReference type="PANTHER" id="PTHR19136">
    <property type="entry name" value="MOLYBDENUM COFACTOR GUANYLYLTRANSFERASE"/>
    <property type="match status" value="1"/>
</dbReference>
<dbReference type="InterPro" id="IPR025877">
    <property type="entry name" value="MobA-like_NTP_Trfase"/>
</dbReference>
<dbReference type="EMBL" id="QWKP01000223">
    <property type="protein sequence ID" value="RHA37172.1"/>
    <property type="molecule type" value="Genomic_DNA"/>
</dbReference>
<protein>
    <submittedName>
        <fullName evidence="3">Molybdopterin-guanine dinucleotide biosynthesis protein</fullName>
    </submittedName>
</protein>
<dbReference type="OrthoDB" id="4408226at2"/>
<dbReference type="InterPro" id="IPR029044">
    <property type="entry name" value="Nucleotide-diphossugar_trans"/>
</dbReference>
<dbReference type="GO" id="GO:0016779">
    <property type="term" value="F:nucleotidyltransferase activity"/>
    <property type="evidence" value="ECO:0007669"/>
    <property type="project" value="UniProtKB-ARBA"/>
</dbReference>
<feature type="domain" description="MobA-like NTP transferase" evidence="2">
    <location>
        <begin position="12"/>
        <end position="163"/>
    </location>
</feature>
<dbReference type="SUPFAM" id="SSF53448">
    <property type="entry name" value="Nucleotide-diphospho-sugar transferases"/>
    <property type="match status" value="1"/>
</dbReference>
<evidence type="ECO:0000256" key="1">
    <source>
        <dbReference type="ARBA" id="ARBA00022679"/>
    </source>
</evidence>
<dbReference type="AlphaFoldDB" id="A0A413RHB7"/>
<name>A0A413RHB7_9CELL</name>
<dbReference type="Pfam" id="PF12804">
    <property type="entry name" value="NTP_transf_3"/>
    <property type="match status" value="1"/>
</dbReference>
<gene>
    <name evidence="3" type="ORF">D1825_17665</name>
</gene>
<comment type="caution">
    <text evidence="3">The sequence shown here is derived from an EMBL/GenBank/DDBJ whole genome shotgun (WGS) entry which is preliminary data.</text>
</comment>
<dbReference type="Proteomes" id="UP000283374">
    <property type="component" value="Unassembled WGS sequence"/>
</dbReference>
<keyword evidence="4" id="KW-1185">Reference proteome</keyword>
<reference evidence="3 4" key="1">
    <citation type="submission" date="2018-08" db="EMBL/GenBank/DDBJ databases">
        <title>Cellulomonas rhizosphaerae sp. nov., a novel actinomycete isolated from soil.</title>
        <authorList>
            <person name="Tian Y."/>
        </authorList>
    </citation>
    <scope>NUCLEOTIDE SEQUENCE [LARGE SCALE GENOMIC DNA]</scope>
    <source>
        <strain evidence="3 4">NEAU-TCZ24</strain>
    </source>
</reference>
<keyword evidence="1" id="KW-0808">Transferase</keyword>
<accession>A0A413RHB7</accession>
<dbReference type="PANTHER" id="PTHR19136:SF81">
    <property type="entry name" value="MOLYBDENUM COFACTOR GUANYLYLTRANSFERASE"/>
    <property type="match status" value="1"/>
</dbReference>
<sequence length="210" mass="20456">MAAAGVTSAFDAVVLAGGAGSRLGGVVKADVEVAGRALLDHVLGGLGSAAAVVVVGPPPVARPGVARVLEDPPGGGPVAGLAAGLAHLVASSAPVVVVLGCDVPRGAEAVPALLAAVGEADGARLVADGRPQHLVAAYRRSILAGALERLGDPAGASMRSLVAGLDLVDVPDVGDLGADADTWSDVRRLDASLRGTIEPHDGPRRDGAAP</sequence>
<evidence type="ECO:0000313" key="3">
    <source>
        <dbReference type="EMBL" id="RHA37172.1"/>
    </source>
</evidence>
<organism evidence="3 4">
    <name type="scientific">Cellulomonas rhizosphaerae</name>
    <dbReference type="NCBI Taxonomy" id="2293719"/>
    <lineage>
        <taxon>Bacteria</taxon>
        <taxon>Bacillati</taxon>
        <taxon>Actinomycetota</taxon>
        <taxon>Actinomycetes</taxon>
        <taxon>Micrococcales</taxon>
        <taxon>Cellulomonadaceae</taxon>
        <taxon>Cellulomonas</taxon>
    </lineage>
</organism>
<evidence type="ECO:0000259" key="2">
    <source>
        <dbReference type="Pfam" id="PF12804"/>
    </source>
</evidence>
<proteinExistence type="predicted"/>
<dbReference type="Gene3D" id="3.90.550.10">
    <property type="entry name" value="Spore Coat Polysaccharide Biosynthesis Protein SpsA, Chain A"/>
    <property type="match status" value="1"/>
</dbReference>
<evidence type="ECO:0000313" key="4">
    <source>
        <dbReference type="Proteomes" id="UP000283374"/>
    </source>
</evidence>